<protein>
    <submittedName>
        <fullName evidence="2">Uncharacterized protein</fullName>
    </submittedName>
</protein>
<comment type="caution">
    <text evidence="2">The sequence shown here is derived from an EMBL/GenBank/DDBJ whole genome shotgun (WGS) entry which is preliminary data.</text>
</comment>
<dbReference type="EMBL" id="JAZGQO010000004">
    <property type="protein sequence ID" value="KAK6187564.1"/>
    <property type="molecule type" value="Genomic_DNA"/>
</dbReference>
<name>A0AAN8KAJ6_PATCE</name>
<evidence type="ECO:0000256" key="1">
    <source>
        <dbReference type="SAM" id="SignalP"/>
    </source>
</evidence>
<dbReference type="AlphaFoldDB" id="A0AAN8KAJ6"/>
<reference evidence="2 3" key="1">
    <citation type="submission" date="2024-01" db="EMBL/GenBank/DDBJ databases">
        <title>The genome of the rayed Mediterranean limpet Patella caerulea (Linnaeus, 1758).</title>
        <authorList>
            <person name="Anh-Thu Weber A."/>
            <person name="Halstead-Nussloch G."/>
        </authorList>
    </citation>
    <scope>NUCLEOTIDE SEQUENCE [LARGE SCALE GENOMIC DNA]</scope>
    <source>
        <strain evidence="2">AATW-2023a</strain>
        <tissue evidence="2">Whole specimen</tissue>
    </source>
</reference>
<keyword evidence="1" id="KW-0732">Signal</keyword>
<feature type="chain" id="PRO_5042890945" evidence="1">
    <location>
        <begin position="20"/>
        <end position="234"/>
    </location>
</feature>
<gene>
    <name evidence="2" type="ORF">SNE40_005562</name>
</gene>
<organism evidence="2 3">
    <name type="scientific">Patella caerulea</name>
    <name type="common">Rayed Mediterranean limpet</name>
    <dbReference type="NCBI Taxonomy" id="87958"/>
    <lineage>
        <taxon>Eukaryota</taxon>
        <taxon>Metazoa</taxon>
        <taxon>Spiralia</taxon>
        <taxon>Lophotrochozoa</taxon>
        <taxon>Mollusca</taxon>
        <taxon>Gastropoda</taxon>
        <taxon>Patellogastropoda</taxon>
        <taxon>Patelloidea</taxon>
        <taxon>Patellidae</taxon>
        <taxon>Patella</taxon>
    </lineage>
</organism>
<sequence>MVLTIFTVVTTVLLGSVLCQSPTDKPKENITEIVLKSVVGFLEDDGFNEVATKEPEKPEERKKRSLLLGHVGGYGDACGAYPLRSVNFVRCFTPGQVFVQRRTLVQSYYRQGGYGQCLNYFRSLPLTNVATVAAGYVGQLGGLYGRTYTVNACENCYGGYPGISIRCNSRPYSYLVRRFVFQPQINNINVNNYNGFAYQPYSGYAYSGSVYAGGVYGGYSYDSSPLVDGGCTTC</sequence>
<dbReference type="Proteomes" id="UP001347796">
    <property type="component" value="Unassembled WGS sequence"/>
</dbReference>
<keyword evidence="3" id="KW-1185">Reference proteome</keyword>
<evidence type="ECO:0000313" key="3">
    <source>
        <dbReference type="Proteomes" id="UP001347796"/>
    </source>
</evidence>
<accession>A0AAN8KAJ6</accession>
<proteinExistence type="predicted"/>
<feature type="signal peptide" evidence="1">
    <location>
        <begin position="1"/>
        <end position="19"/>
    </location>
</feature>
<evidence type="ECO:0000313" key="2">
    <source>
        <dbReference type="EMBL" id="KAK6187564.1"/>
    </source>
</evidence>